<comment type="caution">
    <text evidence="2">The sequence shown here is derived from an EMBL/GenBank/DDBJ whole genome shotgun (WGS) entry which is preliminary data.</text>
</comment>
<gene>
    <name evidence="2" type="ORF">NESM_000091100</name>
</gene>
<evidence type="ECO:0000313" key="2">
    <source>
        <dbReference type="EMBL" id="KAK7200371.1"/>
    </source>
</evidence>
<keyword evidence="3" id="KW-1185">Reference proteome</keyword>
<protein>
    <submittedName>
        <fullName evidence="2">Uncharacterized protein</fullName>
    </submittedName>
</protein>
<evidence type="ECO:0000256" key="1">
    <source>
        <dbReference type="SAM" id="MobiDB-lite"/>
    </source>
</evidence>
<feature type="compositionally biased region" description="Low complexity" evidence="1">
    <location>
        <begin position="746"/>
        <end position="767"/>
    </location>
</feature>
<dbReference type="EMBL" id="JAECZO010000005">
    <property type="protein sequence ID" value="KAK7200371.1"/>
    <property type="molecule type" value="Genomic_DNA"/>
</dbReference>
<dbReference type="Proteomes" id="UP001430356">
    <property type="component" value="Unassembled WGS sequence"/>
</dbReference>
<dbReference type="AlphaFoldDB" id="A0AAW0F3J6"/>
<reference evidence="2 3" key="1">
    <citation type="journal article" date="2021" name="MBio">
        <title>A New Model Trypanosomatid, Novymonas esmeraldas: Genomic Perception of Its 'Candidatus Pandoraea novymonadis' Endosymbiont.</title>
        <authorList>
            <person name="Zakharova A."/>
            <person name="Saura A."/>
            <person name="Butenko A."/>
            <person name="Podesvova L."/>
            <person name="Warmusova S."/>
            <person name="Kostygov A.Y."/>
            <person name="Nenarokova A."/>
            <person name="Lukes J."/>
            <person name="Opperdoes F.R."/>
            <person name="Yurchenko V."/>
        </authorList>
    </citation>
    <scope>NUCLEOTIDE SEQUENCE [LARGE SCALE GENOMIC DNA]</scope>
    <source>
        <strain evidence="2 3">E262AT.01</strain>
    </source>
</reference>
<evidence type="ECO:0000313" key="3">
    <source>
        <dbReference type="Proteomes" id="UP001430356"/>
    </source>
</evidence>
<name>A0AAW0F3J6_9TRYP</name>
<feature type="region of interest" description="Disordered" evidence="1">
    <location>
        <begin position="62"/>
        <end position="94"/>
    </location>
</feature>
<feature type="compositionally biased region" description="Polar residues" evidence="1">
    <location>
        <begin position="333"/>
        <end position="342"/>
    </location>
</feature>
<dbReference type="PANTHER" id="PTHR48125">
    <property type="entry name" value="LP07818P1"/>
    <property type="match status" value="1"/>
</dbReference>
<feature type="compositionally biased region" description="Polar residues" evidence="1">
    <location>
        <begin position="351"/>
        <end position="367"/>
    </location>
</feature>
<feature type="compositionally biased region" description="Low complexity" evidence="1">
    <location>
        <begin position="918"/>
        <end position="931"/>
    </location>
</feature>
<accession>A0AAW0F3J6</accession>
<proteinExistence type="predicted"/>
<feature type="region of interest" description="Disordered" evidence="1">
    <location>
        <begin position="333"/>
        <end position="439"/>
    </location>
</feature>
<organism evidence="2 3">
    <name type="scientific">Novymonas esmeraldas</name>
    <dbReference type="NCBI Taxonomy" id="1808958"/>
    <lineage>
        <taxon>Eukaryota</taxon>
        <taxon>Discoba</taxon>
        <taxon>Euglenozoa</taxon>
        <taxon>Kinetoplastea</taxon>
        <taxon>Metakinetoplastina</taxon>
        <taxon>Trypanosomatida</taxon>
        <taxon>Trypanosomatidae</taxon>
        <taxon>Novymonas</taxon>
    </lineage>
</organism>
<dbReference type="PANTHER" id="PTHR48125:SF10">
    <property type="entry name" value="OS12G0136300 PROTEIN"/>
    <property type="match status" value="1"/>
</dbReference>
<feature type="region of interest" description="Disordered" evidence="1">
    <location>
        <begin position="912"/>
        <end position="939"/>
    </location>
</feature>
<sequence length="1043" mass="110518">MSTALFELFGQLATSASGRQHGASPGFTMAPPQILLPTEEECMQHGHKKPLVFLYDPKLQQQQQQGSGAADGRVSPGVGAAAPSSPSTRAVPSVQGGPAELCAALLAAPGTSVQALRVTSAEDDLHTTLSSQEVWSDWPSSIRGWQLCPMSHLCAVAHTGSTAAAAATVAAAAPSAYLLASRYELVGTSAVYERYLLLAPSVKGSTSRSAPQGFVTHAAPVAAAAAAVISVAELRTLRRVACLCRCFCTGEGEAQPRGGAAHVSGGPVDTLAPPPPLADYVLHLAPTSLHYTFCWTTTALLRAADEERCQAWAMTATALSRLKFGSRHRSCSATDAANTSGALSDAGHTTYMESASQSRDRSTSTMRMESGGVGGGISEDPRSAVSTPARPPPPPHAMSRAEEQLNSPVVGRRHEDDAQQQQQQQQRGSDGSLEERLPPSQRWRAMALRRLLDRSFYDEQVPAGWQRWRYASSGILCRPLVVDSLDGIVRYIHGSRLAFYTAVAFLDRFIAATVDPVANFLEYRHQIQRTRTRQELDCRMLAIPGQHGGNPRSRPHVSGLDDAVRSSDICAFLTQVIVVCTMLGSKTVDLYPPRIRSLMGCVEDTAPISEHAFVVLEFHVLLTLGFPVHPVTLFEAAGALLTFSTSDGLYAALTTSHTTRRLLEEHQDRGHLIDNVERLLQEELEEEEAAAVGGAAAAAPAAARAAAAGLTVADRHSMSDWLRLRLFTFFICEEVLRADVADSASVSSSSASSSSSSACNGSSSTTTPRRRSRQRRGGDAEEEEEERRFQSDRGLNVLQLTPVLVAAAALVTAAEQLRMPLPAPLRRLLPASLQTRLREAPADGISIATHSSASSTSGGVGGVGTAADAAAAAAASRLRLTAAPSDDHYGVLVELSLLLEQELCRLADDDQQGRLPVSSASAASTTPPIAHGRAEEEEEEVGAPVIGGGGRAGSAAAAAALASTSPCPTRPHSTAAPLRGGGAARRLAPLFSPSPQRERPVSVRAVNLFSHVIALVRTIHHKSRESCPPVLLQRYQSLFRDGA</sequence>
<feature type="region of interest" description="Disordered" evidence="1">
    <location>
        <begin position="746"/>
        <end position="791"/>
    </location>
</feature>